<dbReference type="Pfam" id="PF04280">
    <property type="entry name" value="Tim44"/>
    <property type="match status" value="1"/>
</dbReference>
<keyword evidence="5" id="KW-0496">Mitochondrion</keyword>
<name>A0AAW2ZCQ8_9EUKA</name>
<dbReference type="GO" id="GO:0030150">
    <property type="term" value="P:protein import into mitochondrial matrix"/>
    <property type="evidence" value="ECO:0007669"/>
    <property type="project" value="TreeGrafter"/>
</dbReference>
<dbReference type="InterPro" id="IPR032710">
    <property type="entry name" value="NTF2-like_dom_sf"/>
</dbReference>
<proteinExistence type="inferred from homology"/>
<feature type="domain" description="Tim44-like" evidence="7">
    <location>
        <begin position="258"/>
        <end position="406"/>
    </location>
</feature>
<accession>A0AAW2ZCQ8</accession>
<comment type="subcellular location">
    <subcellularLocation>
        <location evidence="1">Mitochondrion inner membrane</location>
    </subcellularLocation>
</comment>
<dbReference type="SMART" id="SM00978">
    <property type="entry name" value="Tim44"/>
    <property type="match status" value="1"/>
</dbReference>
<dbReference type="EMBL" id="JAOPGA020001363">
    <property type="protein sequence ID" value="KAL0487697.1"/>
    <property type="molecule type" value="Genomic_DNA"/>
</dbReference>
<evidence type="ECO:0000259" key="7">
    <source>
        <dbReference type="SMART" id="SM00978"/>
    </source>
</evidence>
<dbReference type="PANTHER" id="PTHR10721:SF1">
    <property type="entry name" value="MITOCHONDRIAL IMPORT INNER MEMBRANE TRANSLOCASE SUBUNIT TIM44"/>
    <property type="match status" value="1"/>
</dbReference>
<organism evidence="8 9">
    <name type="scientific">Acrasis kona</name>
    <dbReference type="NCBI Taxonomy" id="1008807"/>
    <lineage>
        <taxon>Eukaryota</taxon>
        <taxon>Discoba</taxon>
        <taxon>Heterolobosea</taxon>
        <taxon>Tetramitia</taxon>
        <taxon>Eutetramitia</taxon>
        <taxon>Acrasidae</taxon>
        <taxon>Acrasis</taxon>
    </lineage>
</organism>
<dbReference type="InterPro" id="IPR039544">
    <property type="entry name" value="Tim44-like"/>
</dbReference>
<dbReference type="SUPFAM" id="SSF54427">
    <property type="entry name" value="NTF2-like"/>
    <property type="match status" value="1"/>
</dbReference>
<dbReference type="PANTHER" id="PTHR10721">
    <property type="entry name" value="MITOCHONDRIAL IMPORT INNER MEMBRANE TRANSLOCASE SUBUNIT TIM44"/>
    <property type="match status" value="1"/>
</dbReference>
<dbReference type="GO" id="GO:0005743">
    <property type="term" value="C:mitochondrial inner membrane"/>
    <property type="evidence" value="ECO:0007669"/>
    <property type="project" value="UniProtKB-SubCell"/>
</dbReference>
<sequence length="414" mass="47091">MNIRLLPTRIRISTATKLINQPSIFHLAKSFTQINHRSYSRHGSGEKGLWGMYREELKKQFTESQTVQEAVKDSEESVKKVKEASATIKEAVKPGLKSVGNVLAKGGEVLYDGAASVVNSAPVQKVGEGISNLTGRLAQQKLFKYVIDDLTEVDRENRTLRYNFRSQYGRNKDLEAGIYYNPYTQQFEKVDESTHNTVDKGIILSDRKTKPVGAWRKSVNSLVGAAEGEDNILVRGVKNVLTKIADTGDKYMKPSLESEVLTACKERDSTFSLPRWLANLEYIIAPEVLGAYFKDDIETLKRFTTEQCYLQSFYPRVQSRRSERTRFDTKVLDLKDFTLLSARFTPDQNPLLVVGYQTQYIYHIVDEVGNTIEGGPNDIRLESHIWALRQDPEEVTQDWEIMEAHFGFDTVKIV</sequence>
<evidence type="ECO:0000256" key="1">
    <source>
        <dbReference type="ARBA" id="ARBA00004273"/>
    </source>
</evidence>
<dbReference type="InterPro" id="IPR007379">
    <property type="entry name" value="Tim44-like_dom"/>
</dbReference>
<evidence type="ECO:0000256" key="3">
    <source>
        <dbReference type="ARBA" id="ARBA00022792"/>
    </source>
</evidence>
<evidence type="ECO:0000313" key="9">
    <source>
        <dbReference type="Proteomes" id="UP001431209"/>
    </source>
</evidence>
<evidence type="ECO:0000313" key="8">
    <source>
        <dbReference type="EMBL" id="KAL0487697.1"/>
    </source>
</evidence>
<dbReference type="GO" id="GO:0051087">
    <property type="term" value="F:protein-folding chaperone binding"/>
    <property type="evidence" value="ECO:0007669"/>
    <property type="project" value="TreeGrafter"/>
</dbReference>
<keyword evidence="4" id="KW-0809">Transit peptide</keyword>
<gene>
    <name evidence="8" type="ORF">AKO1_000200</name>
</gene>
<dbReference type="Gene3D" id="3.10.450.240">
    <property type="match status" value="1"/>
</dbReference>
<comment type="caution">
    <text evidence="8">The sequence shown here is derived from an EMBL/GenBank/DDBJ whole genome shotgun (WGS) entry which is preliminary data.</text>
</comment>
<keyword evidence="6" id="KW-0472">Membrane</keyword>
<keyword evidence="9" id="KW-1185">Reference proteome</keyword>
<evidence type="ECO:0000256" key="4">
    <source>
        <dbReference type="ARBA" id="ARBA00022946"/>
    </source>
</evidence>
<keyword evidence="3" id="KW-0999">Mitochondrion inner membrane</keyword>
<evidence type="ECO:0000256" key="6">
    <source>
        <dbReference type="ARBA" id="ARBA00023136"/>
    </source>
</evidence>
<evidence type="ECO:0000256" key="5">
    <source>
        <dbReference type="ARBA" id="ARBA00023128"/>
    </source>
</evidence>
<dbReference type="Proteomes" id="UP001431209">
    <property type="component" value="Unassembled WGS sequence"/>
</dbReference>
<protein>
    <submittedName>
        <fullName evidence="8">Mitochondrial import inner membrane translocase subunit TIM44</fullName>
    </submittedName>
</protein>
<reference evidence="8 9" key="1">
    <citation type="submission" date="2024-03" db="EMBL/GenBank/DDBJ databases">
        <title>The Acrasis kona genome and developmental transcriptomes reveal deep origins of eukaryotic multicellular pathways.</title>
        <authorList>
            <person name="Sheikh S."/>
            <person name="Fu C.-J."/>
            <person name="Brown M.W."/>
            <person name="Baldauf S.L."/>
        </authorList>
    </citation>
    <scope>NUCLEOTIDE SEQUENCE [LARGE SCALE GENOMIC DNA]</scope>
    <source>
        <strain evidence="8 9">ATCC MYA-3509</strain>
    </source>
</reference>
<comment type="similarity">
    <text evidence="2">Belongs to the Tim44 family.</text>
</comment>
<dbReference type="AlphaFoldDB" id="A0AAW2ZCQ8"/>
<evidence type="ECO:0000256" key="2">
    <source>
        <dbReference type="ARBA" id="ARBA00009597"/>
    </source>
</evidence>